<comment type="caution">
    <text evidence="1">The sequence shown here is derived from an EMBL/GenBank/DDBJ whole genome shotgun (WGS) entry which is preliminary data.</text>
</comment>
<gene>
    <name evidence="1" type="ORF">D0Z08_14610</name>
</gene>
<protein>
    <submittedName>
        <fullName evidence="1">Uncharacterized protein</fullName>
    </submittedName>
</protein>
<proteinExistence type="predicted"/>
<evidence type="ECO:0000313" key="1">
    <source>
        <dbReference type="EMBL" id="RHW26205.1"/>
    </source>
</evidence>
<name>A0A417Y0S3_9ACTN</name>
<dbReference type="EMBL" id="QXGH01000018">
    <property type="protein sequence ID" value="RHW26205.1"/>
    <property type="molecule type" value="Genomic_DNA"/>
</dbReference>
<organism evidence="1 2">
    <name type="scientific">Nocardioides immobilis</name>
    <dbReference type="NCBI Taxonomy" id="2049295"/>
    <lineage>
        <taxon>Bacteria</taxon>
        <taxon>Bacillati</taxon>
        <taxon>Actinomycetota</taxon>
        <taxon>Actinomycetes</taxon>
        <taxon>Propionibacteriales</taxon>
        <taxon>Nocardioidaceae</taxon>
        <taxon>Nocardioides</taxon>
    </lineage>
</organism>
<evidence type="ECO:0000313" key="2">
    <source>
        <dbReference type="Proteomes" id="UP000283644"/>
    </source>
</evidence>
<reference evidence="1 2" key="1">
    <citation type="submission" date="2018-09" db="EMBL/GenBank/DDBJ databases">
        <title>Genome sequencing of Nocardioides immobilis CCTCC AB 2017083 for comparison to Nocardioides silvaticus.</title>
        <authorList>
            <person name="Li C."/>
            <person name="Wang G."/>
        </authorList>
    </citation>
    <scope>NUCLEOTIDE SEQUENCE [LARGE SCALE GENOMIC DNA]</scope>
    <source>
        <strain evidence="1 2">CCTCC AB 2017083</strain>
    </source>
</reference>
<accession>A0A417Y0S3</accession>
<sequence>MRKSWEYVVLLHGLWSTIGAVVVPLNTTWKHIRSRSTLKPTRPLQLFPSSHHRSTAMYCVSKYSWIPANPPSRPKPDSFMPPNGAAGSEAVPRLTATIPDSIRWATRIPVPESGANT</sequence>
<keyword evidence="2" id="KW-1185">Reference proteome</keyword>
<dbReference type="Proteomes" id="UP000283644">
    <property type="component" value="Unassembled WGS sequence"/>
</dbReference>
<dbReference type="AlphaFoldDB" id="A0A417Y0S3"/>